<dbReference type="EMBL" id="CAMKVN010001406">
    <property type="protein sequence ID" value="CAI2175745.1"/>
    <property type="molecule type" value="Genomic_DNA"/>
</dbReference>
<feature type="region of interest" description="Disordered" evidence="3">
    <location>
        <begin position="110"/>
        <end position="320"/>
    </location>
</feature>
<sequence>MPSGGVKVYVGNLPDRARPEDIKECFSKYGNVVNMELKGNYGFIEYEERQICEEAIASLDGTDFQGSHLRVEFAHGERKTKSTDTCYKCGLVGHWARECTSIGREFVSRKPGRYDDRRSNDNYVKEPYSTRENRDKYIREERYLPPPPPERGGYDRPYDRYGREPPEVEYRREYRGAYDRPYERERDRTYDRNYPDREYERFGRDNYDRNYYAPPRDGYDRDGYDRRPLPPPDVPQYPPRGRPSSPPPPRRGSYERGIRDPPISYRGRSPLPSSRYPDPIIPQPGGVYRRRSVSPIRGSRTTISYPTRRSRPNTPTPPRR</sequence>
<evidence type="ECO:0000256" key="3">
    <source>
        <dbReference type="SAM" id="MobiDB-lite"/>
    </source>
</evidence>
<evidence type="ECO:0000256" key="2">
    <source>
        <dbReference type="PROSITE-ProRule" id="PRU00176"/>
    </source>
</evidence>
<dbReference type="Gene3D" id="3.30.70.330">
    <property type="match status" value="1"/>
</dbReference>
<evidence type="ECO:0000313" key="6">
    <source>
        <dbReference type="EMBL" id="CAI2175745.1"/>
    </source>
</evidence>
<feature type="domain" description="RRM" evidence="4">
    <location>
        <begin position="6"/>
        <end position="76"/>
    </location>
</feature>
<keyword evidence="7" id="KW-1185">Reference proteome</keyword>
<dbReference type="AlphaFoldDB" id="A0A9W4SNP4"/>
<dbReference type="SMART" id="SM00360">
    <property type="entry name" value="RRM"/>
    <property type="match status" value="1"/>
</dbReference>
<dbReference type="Proteomes" id="UP001153678">
    <property type="component" value="Unassembled WGS sequence"/>
</dbReference>
<dbReference type="InterPro" id="IPR000504">
    <property type="entry name" value="RRM_dom"/>
</dbReference>
<dbReference type="GO" id="GO:0003723">
    <property type="term" value="F:RNA binding"/>
    <property type="evidence" value="ECO:0007669"/>
    <property type="project" value="UniProtKB-UniRule"/>
</dbReference>
<evidence type="ECO:0000313" key="7">
    <source>
        <dbReference type="Proteomes" id="UP001153678"/>
    </source>
</evidence>
<dbReference type="GO" id="GO:0008270">
    <property type="term" value="F:zinc ion binding"/>
    <property type="evidence" value="ECO:0007669"/>
    <property type="project" value="UniProtKB-KW"/>
</dbReference>
<dbReference type="PANTHER" id="PTHR48038:SF1">
    <property type="entry name" value="RIBONUCLEOPROTEIN RB97D"/>
    <property type="match status" value="1"/>
</dbReference>
<dbReference type="OrthoDB" id="1099063at2759"/>
<dbReference type="InterPro" id="IPR036875">
    <property type="entry name" value="Znf_CCHC_sf"/>
</dbReference>
<evidence type="ECO:0000259" key="5">
    <source>
        <dbReference type="PROSITE" id="PS50158"/>
    </source>
</evidence>
<feature type="compositionally biased region" description="Basic and acidic residues" evidence="3">
    <location>
        <begin position="110"/>
        <end position="143"/>
    </location>
</feature>
<dbReference type="InterPro" id="IPR035979">
    <property type="entry name" value="RBD_domain_sf"/>
</dbReference>
<organism evidence="6 7">
    <name type="scientific">Funneliformis geosporum</name>
    <dbReference type="NCBI Taxonomy" id="1117311"/>
    <lineage>
        <taxon>Eukaryota</taxon>
        <taxon>Fungi</taxon>
        <taxon>Fungi incertae sedis</taxon>
        <taxon>Mucoromycota</taxon>
        <taxon>Glomeromycotina</taxon>
        <taxon>Glomeromycetes</taxon>
        <taxon>Glomerales</taxon>
        <taxon>Glomeraceae</taxon>
        <taxon>Funneliformis</taxon>
    </lineage>
</organism>
<dbReference type="Gene3D" id="4.10.60.10">
    <property type="entry name" value="Zinc finger, CCHC-type"/>
    <property type="match status" value="1"/>
</dbReference>
<feature type="domain" description="CCHC-type" evidence="5">
    <location>
        <begin position="86"/>
        <end position="101"/>
    </location>
</feature>
<gene>
    <name evidence="6" type="ORF">FWILDA_LOCUS7246</name>
</gene>
<accession>A0A9W4SNP4</accession>
<feature type="compositionally biased region" description="Basic and acidic residues" evidence="3">
    <location>
        <begin position="152"/>
        <end position="208"/>
    </location>
</feature>
<keyword evidence="1" id="KW-0862">Zinc</keyword>
<dbReference type="InterPro" id="IPR012677">
    <property type="entry name" value="Nucleotide-bd_a/b_plait_sf"/>
</dbReference>
<keyword evidence="1" id="KW-0479">Metal-binding</keyword>
<dbReference type="Pfam" id="PF00076">
    <property type="entry name" value="RRM_1"/>
    <property type="match status" value="1"/>
</dbReference>
<evidence type="ECO:0000256" key="1">
    <source>
        <dbReference type="PROSITE-ProRule" id="PRU00047"/>
    </source>
</evidence>
<dbReference type="SUPFAM" id="SSF54928">
    <property type="entry name" value="RNA-binding domain, RBD"/>
    <property type="match status" value="1"/>
</dbReference>
<dbReference type="SUPFAM" id="SSF57756">
    <property type="entry name" value="Retrovirus zinc finger-like domains"/>
    <property type="match status" value="1"/>
</dbReference>
<reference evidence="6" key="1">
    <citation type="submission" date="2022-08" db="EMBL/GenBank/DDBJ databases">
        <authorList>
            <person name="Kallberg Y."/>
            <person name="Tangrot J."/>
            <person name="Rosling A."/>
        </authorList>
    </citation>
    <scope>NUCLEOTIDE SEQUENCE</scope>
    <source>
        <strain evidence="6">Wild A</strain>
    </source>
</reference>
<dbReference type="PANTHER" id="PTHR48038">
    <property type="entry name" value="RIBONUCLEOPROTEIN RB97D"/>
    <property type="match status" value="1"/>
</dbReference>
<feature type="compositionally biased region" description="Basic and acidic residues" evidence="3">
    <location>
        <begin position="217"/>
        <end position="228"/>
    </location>
</feature>
<dbReference type="SMART" id="SM00343">
    <property type="entry name" value="ZnF_C2HC"/>
    <property type="match status" value="1"/>
</dbReference>
<dbReference type="Pfam" id="PF00098">
    <property type="entry name" value="zf-CCHC"/>
    <property type="match status" value="1"/>
</dbReference>
<dbReference type="PROSITE" id="PS50158">
    <property type="entry name" value="ZF_CCHC"/>
    <property type="match status" value="1"/>
</dbReference>
<proteinExistence type="predicted"/>
<evidence type="ECO:0000259" key="4">
    <source>
        <dbReference type="PROSITE" id="PS50102"/>
    </source>
</evidence>
<protein>
    <submittedName>
        <fullName evidence="6">16308_t:CDS:1</fullName>
    </submittedName>
</protein>
<keyword evidence="1" id="KW-0863">Zinc-finger</keyword>
<keyword evidence="2" id="KW-0694">RNA-binding</keyword>
<name>A0A9W4SNP4_9GLOM</name>
<dbReference type="PROSITE" id="PS50102">
    <property type="entry name" value="RRM"/>
    <property type="match status" value="1"/>
</dbReference>
<feature type="compositionally biased region" description="Pro residues" evidence="3">
    <location>
        <begin position="229"/>
        <end position="250"/>
    </location>
</feature>
<dbReference type="InterPro" id="IPR001878">
    <property type="entry name" value="Znf_CCHC"/>
</dbReference>
<comment type="caution">
    <text evidence="6">The sequence shown here is derived from an EMBL/GenBank/DDBJ whole genome shotgun (WGS) entry which is preliminary data.</text>
</comment>